<dbReference type="RefSeq" id="WP_205187587.1">
    <property type="nucleotide sequence ID" value="NZ_JAFBFC010000004.1"/>
</dbReference>
<name>A0ABS2QY11_9BACI</name>
<keyword evidence="2" id="KW-1185">Reference proteome</keyword>
<sequence>MPMTDEQFDKYLNYCYDELETKQGVLFQNYGIGSFEEYWYSQEDSILQFKSDGEVKLEFNVIFIGSWSSNSNTWMWSWGNKSMTDNARSQSASLKELQQVTGFDIFANPFFECDEEMAHELTAFAVEHLNAKGMYISPDGKSHLFMAVMSPNLS</sequence>
<accession>A0ABS2QY11</accession>
<dbReference type="Proteomes" id="UP000809829">
    <property type="component" value="Unassembled WGS sequence"/>
</dbReference>
<dbReference type="Pfam" id="PF21813">
    <property type="entry name" value="DUF6882"/>
    <property type="match status" value="1"/>
</dbReference>
<dbReference type="InterPro" id="IPR049249">
    <property type="entry name" value="DUF6882"/>
</dbReference>
<evidence type="ECO:0000313" key="1">
    <source>
        <dbReference type="EMBL" id="MBM7703621.1"/>
    </source>
</evidence>
<organism evidence="1 2">
    <name type="scientific">Priestia iocasae</name>
    <dbReference type="NCBI Taxonomy" id="2291674"/>
    <lineage>
        <taxon>Bacteria</taxon>
        <taxon>Bacillati</taxon>
        <taxon>Bacillota</taxon>
        <taxon>Bacilli</taxon>
        <taxon>Bacillales</taxon>
        <taxon>Bacillaceae</taxon>
        <taxon>Priestia</taxon>
    </lineage>
</organism>
<protein>
    <submittedName>
        <fullName evidence="1">Uncharacterized protein</fullName>
    </submittedName>
</protein>
<dbReference type="EMBL" id="JAFBFC010000004">
    <property type="protein sequence ID" value="MBM7703621.1"/>
    <property type="molecule type" value="Genomic_DNA"/>
</dbReference>
<reference evidence="1 2" key="1">
    <citation type="submission" date="2021-01" db="EMBL/GenBank/DDBJ databases">
        <title>Genomic Encyclopedia of Type Strains, Phase IV (KMG-IV): sequencing the most valuable type-strain genomes for metagenomic binning, comparative biology and taxonomic classification.</title>
        <authorList>
            <person name="Goeker M."/>
        </authorList>
    </citation>
    <scope>NUCLEOTIDE SEQUENCE [LARGE SCALE GENOMIC DNA]</scope>
    <source>
        <strain evidence="1 2">DSM 104297</strain>
    </source>
</reference>
<evidence type="ECO:0000313" key="2">
    <source>
        <dbReference type="Proteomes" id="UP000809829"/>
    </source>
</evidence>
<comment type="caution">
    <text evidence="1">The sequence shown here is derived from an EMBL/GenBank/DDBJ whole genome shotgun (WGS) entry which is preliminary data.</text>
</comment>
<proteinExistence type="predicted"/>
<gene>
    <name evidence="1" type="ORF">JOC83_002470</name>
</gene>